<feature type="chain" id="PRO_5045524908" evidence="1">
    <location>
        <begin position="22"/>
        <end position="525"/>
    </location>
</feature>
<name>A0ABT3IFS7_9BACT</name>
<keyword evidence="1" id="KW-0732">Signal</keyword>
<organism evidence="2 3">
    <name type="scientific">Chitinophaga nivalis</name>
    <dbReference type="NCBI Taxonomy" id="2991709"/>
    <lineage>
        <taxon>Bacteria</taxon>
        <taxon>Pseudomonadati</taxon>
        <taxon>Bacteroidota</taxon>
        <taxon>Chitinophagia</taxon>
        <taxon>Chitinophagales</taxon>
        <taxon>Chitinophagaceae</taxon>
        <taxon>Chitinophaga</taxon>
    </lineage>
</organism>
<reference evidence="2 3" key="1">
    <citation type="submission" date="2022-10" db="EMBL/GenBank/DDBJ databases">
        <title>Chitinophaga nivalis PC15 sp. nov., isolated from Pyeongchang county, South Korea.</title>
        <authorList>
            <person name="Trinh H.N."/>
        </authorList>
    </citation>
    <scope>NUCLEOTIDE SEQUENCE [LARGE SCALE GENOMIC DNA]</scope>
    <source>
        <strain evidence="2 3">PC14</strain>
    </source>
</reference>
<comment type="caution">
    <text evidence="2">The sequence shown here is derived from an EMBL/GenBank/DDBJ whole genome shotgun (WGS) entry which is preliminary data.</text>
</comment>
<dbReference type="RefSeq" id="WP_264727541.1">
    <property type="nucleotide sequence ID" value="NZ_JAPDNR010000001.1"/>
</dbReference>
<accession>A0ABT3IFS7</accession>
<dbReference type="GO" id="GO:0003746">
    <property type="term" value="F:translation elongation factor activity"/>
    <property type="evidence" value="ECO:0007669"/>
    <property type="project" value="UniProtKB-KW"/>
</dbReference>
<sequence length="525" mass="59671">MKFNIKTITAALLIGAAAIGASSCTKQMEESYPNPDKTEKAAVPFLFSNEILSGRNRLTYTQLFTAVRPMLGVYTQTMGFQNGTKRYEVAPSYAEMRWKEYYVNTLQTYREINFVFDSLPAREKNIQQIYVALSKVFFIHETAKVTDLWGDMPFFQAGMLRNFANPSMHAAYDSQESIYTWMLAELKKTADYLNEYKLPVGSESVVTEGLKKQDVIFKGDREKWKKFTNSLRLRLAMKVSYVKPVLAKAEIQEILGNPKLYPVMETNVDNALIVAVGPDLFAIDNQHEYGIRSMEGFNAAPFVIIDKIMQPQGDPRLSILYTKNKEGKYAGMPMDVSTETQANMLRDSLISRMDSATFTRNNFFPGVLMTASEVSFLKAEAAERLGIGGSAQTAYEEGIRQSINFYYDIRNISTFKDKVATPTAVAVEEFLKKEGVAYGTDNMNKICTQKWLHLNFVQAEENWAEVRRNKLPKLVFANDPSSTLQRNVPMRWNYPANERNYNAANYAAVAGKDRTDVKVWWDVKP</sequence>
<keyword evidence="2" id="KW-0449">Lipoprotein</keyword>
<evidence type="ECO:0000313" key="3">
    <source>
        <dbReference type="Proteomes" id="UP001207742"/>
    </source>
</evidence>
<feature type="signal peptide" evidence="1">
    <location>
        <begin position="1"/>
        <end position="21"/>
    </location>
</feature>
<keyword evidence="2" id="KW-0648">Protein biosynthesis</keyword>
<gene>
    <name evidence="2" type="ORF">OL497_02805</name>
</gene>
<dbReference type="PROSITE" id="PS51257">
    <property type="entry name" value="PROKAR_LIPOPROTEIN"/>
    <property type="match status" value="1"/>
</dbReference>
<dbReference type="Proteomes" id="UP001207742">
    <property type="component" value="Unassembled WGS sequence"/>
</dbReference>
<dbReference type="InterPro" id="IPR041662">
    <property type="entry name" value="SusD-like_2"/>
</dbReference>
<protein>
    <submittedName>
        <fullName evidence="2">SusD/RagB family nutrient-binding outer membrane lipoprotein</fullName>
    </submittedName>
</protein>
<dbReference type="Pfam" id="PF12771">
    <property type="entry name" value="SusD-like_2"/>
    <property type="match status" value="1"/>
</dbReference>
<proteinExistence type="predicted"/>
<dbReference type="EMBL" id="JAPDNS010000001">
    <property type="protein sequence ID" value="MCW3482805.1"/>
    <property type="molecule type" value="Genomic_DNA"/>
</dbReference>
<evidence type="ECO:0000256" key="1">
    <source>
        <dbReference type="SAM" id="SignalP"/>
    </source>
</evidence>
<dbReference type="Gene3D" id="1.25.40.390">
    <property type="match status" value="1"/>
</dbReference>
<keyword evidence="3" id="KW-1185">Reference proteome</keyword>
<dbReference type="SUPFAM" id="SSF48452">
    <property type="entry name" value="TPR-like"/>
    <property type="match status" value="1"/>
</dbReference>
<dbReference type="InterPro" id="IPR011990">
    <property type="entry name" value="TPR-like_helical_dom_sf"/>
</dbReference>
<keyword evidence="2" id="KW-0251">Elongation factor</keyword>
<evidence type="ECO:0000313" key="2">
    <source>
        <dbReference type="EMBL" id="MCW3482805.1"/>
    </source>
</evidence>